<dbReference type="Proteomes" id="UP000027466">
    <property type="component" value="Unassembled WGS sequence"/>
</dbReference>
<dbReference type="AlphaFoldDB" id="A0A069PKJ6"/>
<name>A0A069PKJ6_9BURK</name>
<protein>
    <recommendedName>
        <fullName evidence="3">ATPase</fullName>
    </recommendedName>
</protein>
<dbReference type="STRING" id="60547.GCA_000751215_04785"/>
<proteinExistence type="predicted"/>
<dbReference type="EMBL" id="JFHC01000031">
    <property type="protein sequence ID" value="KDR41115.1"/>
    <property type="molecule type" value="Genomic_DNA"/>
</dbReference>
<organism evidence="1 2">
    <name type="scientific">Caballeronia glathei</name>
    <dbReference type="NCBI Taxonomy" id="60547"/>
    <lineage>
        <taxon>Bacteria</taxon>
        <taxon>Pseudomonadati</taxon>
        <taxon>Pseudomonadota</taxon>
        <taxon>Betaproteobacteria</taxon>
        <taxon>Burkholderiales</taxon>
        <taxon>Burkholderiaceae</taxon>
        <taxon>Caballeronia</taxon>
    </lineage>
</organism>
<evidence type="ECO:0000313" key="1">
    <source>
        <dbReference type="EMBL" id="KDR41115.1"/>
    </source>
</evidence>
<reference evidence="1 2" key="1">
    <citation type="submission" date="2014-03" db="EMBL/GenBank/DDBJ databases">
        <title>Draft Genome Sequences of Four Burkholderia Strains.</title>
        <authorList>
            <person name="Liu X.Y."/>
            <person name="Li C.X."/>
            <person name="Xu J.H."/>
        </authorList>
    </citation>
    <scope>NUCLEOTIDE SEQUENCE [LARGE SCALE GENOMIC DNA]</scope>
    <source>
        <strain evidence="1 2">DSM 50014</strain>
    </source>
</reference>
<evidence type="ECO:0000313" key="2">
    <source>
        <dbReference type="Proteomes" id="UP000027466"/>
    </source>
</evidence>
<dbReference type="Gene3D" id="3.30.565.10">
    <property type="entry name" value="Histidine kinase-like ATPase, C-terminal domain"/>
    <property type="match status" value="1"/>
</dbReference>
<comment type="caution">
    <text evidence="1">The sequence shown here is derived from an EMBL/GenBank/DDBJ whole genome shotgun (WGS) entry which is preliminary data.</text>
</comment>
<accession>A0A069PKJ6</accession>
<evidence type="ECO:0008006" key="3">
    <source>
        <dbReference type="Google" id="ProtNLM"/>
    </source>
</evidence>
<keyword evidence="2" id="KW-1185">Reference proteome</keyword>
<dbReference type="SUPFAM" id="SSF55874">
    <property type="entry name" value="ATPase domain of HSP90 chaperone/DNA topoisomerase II/histidine kinase"/>
    <property type="match status" value="1"/>
</dbReference>
<sequence>MTLDIRGSIKNTKLSSNPYVVFEELISNAIDSFLIRKHVDASAEDMRVEIEVEFNWEDLLDAKEDMTVFCKDNGCGLGDDQLKAFLTKDTSYKDDLSISGIGSCKGAGRIQFFHHFSGLAINSTYRKGGKFIRREMHYSEPAKQIDAENFSSSSGNESEIGTTILLKGFKEAVRGRIAQGQPLSALFSASVLKKQMLIAFLQRLVGLDRRLGNFKITFVTRHWKDGERSDSLTRSDLPAVTAKREVKVEERDPDTGDGLGTYQHFTLYHYQLNASEYGLPRNAIAFCAKSSPVKDITQRYLRTRAQQNNPVDGSHHIVLIESDYLDQRVNEQRDDFENIPAEISIGDLFSGEKLSYATIYDAIDPVIEEMVVPANWNKDDVLRDITNQFGISEAMLQDTSTRIVYGETPQAVAERVLKKYQERVVDETAAIYNLKEEIIKAEPDSEEFRALINDLAWKYTSSLKNFDMANLSQLIVRRAAIVQILDLACNEKLAMQTVSNGARRKNEQIIHNIFFPMRKDSSEVDDHDIWLLSEEYHYYDYIASDVPLANIAWNGGEKIFERDIDVEIKKILEKRASANSGKRPDIAIFSKEGSAIIIEFKAPGVHLDDYVGDLAEYSHLLAAKSGGKLKKIYGYLIGDTVNALRLSGWTPFPLGNGYFRSDALLDPKTRYPLGETYFEILYFSDVIERAKKRIGIYQNKLQLKLDPH</sequence>
<dbReference type="InterPro" id="IPR036890">
    <property type="entry name" value="HATPase_C_sf"/>
</dbReference>
<gene>
    <name evidence="1" type="ORF">BG61_20595</name>
</gene>